<comment type="catalytic activity">
    <reaction evidence="20">
        <text>Cu(+)(in) + ATP + H2O = Cu(+)(out) + ADP + phosphate + H(+)</text>
        <dbReference type="Rhea" id="RHEA:25792"/>
        <dbReference type="ChEBI" id="CHEBI:15377"/>
        <dbReference type="ChEBI" id="CHEBI:15378"/>
        <dbReference type="ChEBI" id="CHEBI:30616"/>
        <dbReference type="ChEBI" id="CHEBI:43474"/>
        <dbReference type="ChEBI" id="CHEBI:49552"/>
        <dbReference type="ChEBI" id="CHEBI:456216"/>
        <dbReference type="EC" id="7.2.2.8"/>
    </reaction>
</comment>
<dbReference type="EC" id="7.2.2.8" evidence="3"/>
<evidence type="ECO:0000313" key="23">
    <source>
        <dbReference type="EMBL" id="HIY77612.1"/>
    </source>
</evidence>
<dbReference type="FunFam" id="2.70.150.10:FF:000002">
    <property type="entry name" value="Copper-transporting ATPase 1, putative"/>
    <property type="match status" value="1"/>
</dbReference>
<dbReference type="AlphaFoldDB" id="A0A9D2CG04"/>
<accession>A0A9D2CG04</accession>
<dbReference type="NCBIfam" id="TIGR01494">
    <property type="entry name" value="ATPase_P-type"/>
    <property type="match status" value="1"/>
</dbReference>
<dbReference type="Gene3D" id="3.30.70.100">
    <property type="match status" value="2"/>
</dbReference>
<feature type="domain" description="HMA" evidence="22">
    <location>
        <begin position="767"/>
        <end position="829"/>
    </location>
</feature>
<dbReference type="PROSITE" id="PS01047">
    <property type="entry name" value="HMA_1"/>
    <property type="match status" value="2"/>
</dbReference>
<dbReference type="GO" id="GO:0005524">
    <property type="term" value="F:ATP binding"/>
    <property type="evidence" value="ECO:0007669"/>
    <property type="project" value="UniProtKB-UniRule"/>
</dbReference>
<name>A0A9D2CG04_9FIRM</name>
<comment type="similarity">
    <text evidence="2 21">Belongs to the cation transport ATPase (P-type) (TC 3.A.3) family. Type IB subfamily.</text>
</comment>
<dbReference type="GO" id="GO:0005507">
    <property type="term" value="F:copper ion binding"/>
    <property type="evidence" value="ECO:0007669"/>
    <property type="project" value="InterPro"/>
</dbReference>
<feature type="transmembrane region" description="Helical" evidence="21">
    <location>
        <begin position="387"/>
        <end position="411"/>
    </location>
</feature>
<evidence type="ECO:0000256" key="3">
    <source>
        <dbReference type="ARBA" id="ARBA00012517"/>
    </source>
</evidence>
<dbReference type="Proteomes" id="UP000824135">
    <property type="component" value="Unassembled WGS sequence"/>
</dbReference>
<evidence type="ECO:0000256" key="7">
    <source>
        <dbReference type="ARBA" id="ARBA00022723"/>
    </source>
</evidence>
<dbReference type="InterPro" id="IPR001757">
    <property type="entry name" value="P_typ_ATPase"/>
</dbReference>
<dbReference type="SUPFAM" id="SSF81660">
    <property type="entry name" value="Metal cation-transporting ATPase, ATP-binding domain N"/>
    <property type="match status" value="1"/>
</dbReference>
<dbReference type="CDD" id="cd02094">
    <property type="entry name" value="P-type_ATPase_Cu-like"/>
    <property type="match status" value="1"/>
</dbReference>
<keyword evidence="14 21" id="KW-1133">Transmembrane helix</keyword>
<dbReference type="PROSITE" id="PS50846">
    <property type="entry name" value="HMA_2"/>
    <property type="match status" value="2"/>
</dbReference>
<dbReference type="InterPro" id="IPR036412">
    <property type="entry name" value="HAD-like_sf"/>
</dbReference>
<dbReference type="EMBL" id="DXCO01000008">
    <property type="protein sequence ID" value="HIY77612.1"/>
    <property type="molecule type" value="Genomic_DNA"/>
</dbReference>
<keyword evidence="11 21" id="KW-0067">ATP-binding</keyword>
<evidence type="ECO:0000256" key="5">
    <source>
        <dbReference type="ARBA" id="ARBA00022448"/>
    </source>
</evidence>
<dbReference type="Gene3D" id="2.70.150.10">
    <property type="entry name" value="Calcium-transporting ATPase, cytoplasmic transduction domain A"/>
    <property type="match status" value="1"/>
</dbReference>
<evidence type="ECO:0000256" key="21">
    <source>
        <dbReference type="RuleBase" id="RU362081"/>
    </source>
</evidence>
<evidence type="ECO:0000256" key="10">
    <source>
        <dbReference type="ARBA" id="ARBA00022796"/>
    </source>
</evidence>
<feature type="transmembrane region" description="Helical" evidence="21">
    <location>
        <begin position="200"/>
        <end position="218"/>
    </location>
</feature>
<dbReference type="InterPro" id="IPR006122">
    <property type="entry name" value="HMA_Cu_ion-bd"/>
</dbReference>
<feature type="transmembrane region" description="Helical" evidence="21">
    <location>
        <begin position="726"/>
        <end position="745"/>
    </location>
</feature>
<dbReference type="Pfam" id="PF00403">
    <property type="entry name" value="HMA"/>
    <property type="match status" value="2"/>
</dbReference>
<evidence type="ECO:0000313" key="24">
    <source>
        <dbReference type="Proteomes" id="UP000824135"/>
    </source>
</evidence>
<evidence type="ECO:0000256" key="6">
    <source>
        <dbReference type="ARBA" id="ARBA00022692"/>
    </source>
</evidence>
<dbReference type="GO" id="GO:0140581">
    <property type="term" value="F:P-type monovalent copper transporter activity"/>
    <property type="evidence" value="ECO:0007669"/>
    <property type="project" value="UniProtKB-EC"/>
</dbReference>
<dbReference type="SUPFAM" id="SSF81665">
    <property type="entry name" value="Calcium ATPase, transmembrane domain M"/>
    <property type="match status" value="1"/>
</dbReference>
<dbReference type="SUPFAM" id="SSF81653">
    <property type="entry name" value="Calcium ATPase, transduction domain A"/>
    <property type="match status" value="1"/>
</dbReference>
<dbReference type="GO" id="GO:0016887">
    <property type="term" value="F:ATP hydrolysis activity"/>
    <property type="evidence" value="ECO:0007669"/>
    <property type="project" value="InterPro"/>
</dbReference>
<evidence type="ECO:0000256" key="2">
    <source>
        <dbReference type="ARBA" id="ARBA00006024"/>
    </source>
</evidence>
<dbReference type="Pfam" id="PF00122">
    <property type="entry name" value="E1-E2_ATPase"/>
    <property type="match status" value="1"/>
</dbReference>
<keyword evidence="12" id="KW-0460">Magnesium</keyword>
<dbReference type="InterPro" id="IPR059000">
    <property type="entry name" value="ATPase_P-type_domA"/>
</dbReference>
<keyword evidence="7 21" id="KW-0479">Metal-binding</keyword>
<dbReference type="GO" id="GO:0005886">
    <property type="term" value="C:plasma membrane"/>
    <property type="evidence" value="ECO:0007669"/>
    <property type="project" value="UniProtKB-SubCell"/>
</dbReference>
<evidence type="ECO:0000256" key="18">
    <source>
        <dbReference type="ARBA" id="ARBA00029719"/>
    </source>
</evidence>
<dbReference type="CDD" id="cd00371">
    <property type="entry name" value="HMA"/>
    <property type="match status" value="2"/>
</dbReference>
<comment type="caution">
    <text evidence="23">The sequence shown here is derived from an EMBL/GenBank/DDBJ whole genome shotgun (WGS) entry which is preliminary data.</text>
</comment>
<dbReference type="SUPFAM" id="SSF55008">
    <property type="entry name" value="HMA, heavy metal-associated domain"/>
    <property type="match status" value="2"/>
</dbReference>
<evidence type="ECO:0000259" key="22">
    <source>
        <dbReference type="PROSITE" id="PS50846"/>
    </source>
</evidence>
<dbReference type="PANTHER" id="PTHR43520">
    <property type="entry name" value="ATP7, ISOFORM B"/>
    <property type="match status" value="1"/>
</dbReference>
<evidence type="ECO:0000256" key="19">
    <source>
        <dbReference type="ARBA" id="ARBA00033239"/>
    </source>
</evidence>
<dbReference type="NCBIfam" id="TIGR01525">
    <property type="entry name" value="ATPase-IB_hvy"/>
    <property type="match status" value="1"/>
</dbReference>
<reference evidence="23" key="2">
    <citation type="submission" date="2021-04" db="EMBL/GenBank/DDBJ databases">
        <authorList>
            <person name="Gilroy R."/>
        </authorList>
    </citation>
    <scope>NUCLEOTIDE SEQUENCE</scope>
    <source>
        <strain evidence="23">CHK199-9574</strain>
    </source>
</reference>
<evidence type="ECO:0000256" key="8">
    <source>
        <dbReference type="ARBA" id="ARBA00022737"/>
    </source>
</evidence>
<reference evidence="23" key="1">
    <citation type="journal article" date="2021" name="PeerJ">
        <title>Extensive microbial diversity within the chicken gut microbiome revealed by metagenomics and culture.</title>
        <authorList>
            <person name="Gilroy R."/>
            <person name="Ravi A."/>
            <person name="Getino M."/>
            <person name="Pursley I."/>
            <person name="Horton D.L."/>
            <person name="Alikhan N.F."/>
            <person name="Baker D."/>
            <person name="Gharbi K."/>
            <person name="Hall N."/>
            <person name="Watson M."/>
            <person name="Adriaenssens E.M."/>
            <person name="Foster-Nyarko E."/>
            <person name="Jarju S."/>
            <person name="Secka A."/>
            <person name="Antonio M."/>
            <person name="Oren A."/>
            <person name="Chaudhuri R.R."/>
            <person name="La Ragione R."/>
            <person name="Hildebrand F."/>
            <person name="Pallen M.J."/>
        </authorList>
    </citation>
    <scope>NUCLEOTIDE SEQUENCE</scope>
    <source>
        <strain evidence="23">CHK199-9574</strain>
    </source>
</reference>
<dbReference type="InterPro" id="IPR027256">
    <property type="entry name" value="P-typ_ATPase_IB"/>
</dbReference>
<keyword evidence="21" id="KW-1003">Cell membrane</keyword>
<dbReference type="NCBIfam" id="TIGR01511">
    <property type="entry name" value="ATPase-IB1_Cu"/>
    <property type="match status" value="1"/>
</dbReference>
<feature type="transmembrane region" description="Helical" evidence="21">
    <location>
        <begin position="166"/>
        <end position="188"/>
    </location>
</feature>
<dbReference type="NCBIfam" id="TIGR00003">
    <property type="entry name" value="copper ion binding protein"/>
    <property type="match status" value="2"/>
</dbReference>
<dbReference type="FunFam" id="3.30.70.100:FF:000005">
    <property type="entry name" value="Copper-exporting P-type ATPase A"/>
    <property type="match status" value="1"/>
</dbReference>
<keyword evidence="5" id="KW-0813">Transport</keyword>
<comment type="subcellular location">
    <subcellularLocation>
        <location evidence="1">Cell membrane</location>
        <topology evidence="1">Multi-pass membrane protein</topology>
    </subcellularLocation>
</comment>
<keyword evidence="6 21" id="KW-0812">Transmembrane</keyword>
<dbReference type="InterPro" id="IPR017969">
    <property type="entry name" value="Heavy-metal-associated_CS"/>
</dbReference>
<dbReference type="Pfam" id="PF00702">
    <property type="entry name" value="Hydrolase"/>
    <property type="match status" value="1"/>
</dbReference>
<dbReference type="InterPro" id="IPR008250">
    <property type="entry name" value="ATPase_P-typ_transduc_dom_A_sf"/>
</dbReference>
<feature type="transmembrane region" description="Helical" evidence="21">
    <location>
        <begin position="98"/>
        <end position="117"/>
    </location>
</feature>
<keyword evidence="10" id="KW-0187">Copper transport</keyword>
<dbReference type="PRINTS" id="PR00943">
    <property type="entry name" value="CUATPASE"/>
</dbReference>
<evidence type="ECO:0000256" key="17">
    <source>
        <dbReference type="ARBA" id="ARBA00023136"/>
    </source>
</evidence>
<protein>
    <recommendedName>
        <fullName evidence="4">Copper-exporting P-type ATPase</fullName>
        <ecNumber evidence="3">7.2.2.8</ecNumber>
    </recommendedName>
    <alternativeName>
        <fullName evidence="18">Copper-exporting P-type ATPase A</fullName>
    </alternativeName>
    <alternativeName>
        <fullName evidence="19">Cu(+)-exporting ATPase</fullName>
    </alternativeName>
</protein>
<evidence type="ECO:0000256" key="9">
    <source>
        <dbReference type="ARBA" id="ARBA00022741"/>
    </source>
</evidence>
<dbReference type="InterPro" id="IPR023214">
    <property type="entry name" value="HAD_sf"/>
</dbReference>
<keyword evidence="16" id="KW-0406">Ion transport</keyword>
<sequence>MQKKFRITGMTCAACSAGIQKTVNKMDGVKKAEVSLMGESMAVDYDEKRVSEEEIVSAVVALGYGASGYDAGAAEQRKNDEKKVNSFAEEAKKLKIRFLTSLCFLIPLMYFTMIHMFGAPLPWFWEIGSNFALIQLLLTTPILFINRAFFKSGIRAAVKRVPNMDTLVSLGAAVSYLYSVVIMFVIPTKENGMHFAMNNLFFESAAMVLTLVTLGKWLEARSKKKTGEEVESLLRLAPDTVTVEREGEQKTIRLGEIVKGDVIVVRQGDSIPADGVIVEGNSFVDKSAITGESLPVEVQAGDFVTSASVNKGNVIKIRAEKVGEDTVLSKIIKMVRNAGTSKAPIEKTVDKIAGIFVPVVLLIAAVTFAVWMILWATGAAGVQVSEILSMSISVLVISCPCALGLATPVAVMAATGRGASLGILYKDAEALQKAKDVRTVLLDKTATITEGKPKVTDFLLYGDFPREDVLSVAGGIEQNSNHPLAECVVAFAKQEGTRFAKTENFVYIPGKGACAQSGGMEVLIGNKRLLEEKGIDLAAAEEAARELADTGKTVLYFSLGGKIAALFGVSDTLKEGSAEAVAGLKARNIMPVMLTGDSAGAANAIAALVGIDKVYSEVLPEDKLNAVLENKKAGITAMVGDGINDSPALKEADVGIAMGNGTDVAIDSADVVLVGGDLRAVNSAIDLSKAAVRNIKENLFWAFIYNILCIPIAAGVLYAADVILNPMIGALAMSLSSVFVVMNALRLMRFRPKYKKQAEQGEGERNMTKTVFIEGMSCAHCSARVENALNAIDGVKATVDLKKKRAYVETDVSDEVLIKAVEEAGYQVKKIK</sequence>
<evidence type="ECO:0000256" key="13">
    <source>
        <dbReference type="ARBA" id="ARBA00022967"/>
    </source>
</evidence>
<dbReference type="Gene3D" id="3.40.50.1000">
    <property type="entry name" value="HAD superfamily/HAD-like"/>
    <property type="match status" value="1"/>
</dbReference>
<dbReference type="PANTHER" id="PTHR43520:SF8">
    <property type="entry name" value="P-TYPE CU(+) TRANSPORTER"/>
    <property type="match status" value="1"/>
</dbReference>
<dbReference type="GO" id="GO:0043682">
    <property type="term" value="F:P-type divalent copper transporter activity"/>
    <property type="evidence" value="ECO:0007669"/>
    <property type="project" value="TreeGrafter"/>
</dbReference>
<feature type="domain" description="HMA" evidence="22">
    <location>
        <begin position="1"/>
        <end position="67"/>
    </location>
</feature>
<evidence type="ECO:0000256" key="20">
    <source>
        <dbReference type="ARBA" id="ARBA00049289"/>
    </source>
</evidence>
<evidence type="ECO:0000256" key="14">
    <source>
        <dbReference type="ARBA" id="ARBA00022989"/>
    </source>
</evidence>
<keyword evidence="17 21" id="KW-0472">Membrane</keyword>
<gene>
    <name evidence="23" type="ORF">H9728_01070</name>
</gene>
<keyword evidence="8" id="KW-0677">Repeat</keyword>
<dbReference type="SUPFAM" id="SSF56784">
    <property type="entry name" value="HAD-like"/>
    <property type="match status" value="1"/>
</dbReference>
<dbReference type="GO" id="GO:0055070">
    <property type="term" value="P:copper ion homeostasis"/>
    <property type="evidence" value="ECO:0007669"/>
    <property type="project" value="TreeGrafter"/>
</dbReference>
<evidence type="ECO:0000256" key="4">
    <source>
        <dbReference type="ARBA" id="ARBA00015102"/>
    </source>
</evidence>
<feature type="transmembrane region" description="Helical" evidence="21">
    <location>
        <begin position="699"/>
        <end position="720"/>
    </location>
</feature>
<keyword evidence="15" id="KW-0186">Copper</keyword>
<keyword evidence="9 21" id="KW-0547">Nucleotide-binding</keyword>
<evidence type="ECO:0000256" key="1">
    <source>
        <dbReference type="ARBA" id="ARBA00004651"/>
    </source>
</evidence>
<proteinExistence type="inferred from homology"/>
<evidence type="ECO:0000256" key="15">
    <source>
        <dbReference type="ARBA" id="ARBA00023008"/>
    </source>
</evidence>
<organism evidence="23 24">
    <name type="scientific">Candidatus Borkfalkia excrementavium</name>
    <dbReference type="NCBI Taxonomy" id="2838505"/>
    <lineage>
        <taxon>Bacteria</taxon>
        <taxon>Bacillati</taxon>
        <taxon>Bacillota</taxon>
        <taxon>Clostridia</taxon>
        <taxon>Christensenellales</taxon>
        <taxon>Christensenellaceae</taxon>
        <taxon>Candidatus Borkfalkia</taxon>
    </lineage>
</organism>
<dbReference type="InterPro" id="IPR023298">
    <property type="entry name" value="ATPase_P-typ_TM_dom_sf"/>
</dbReference>
<dbReference type="InterPro" id="IPR023299">
    <property type="entry name" value="ATPase_P-typ_cyto_dom_N"/>
</dbReference>
<dbReference type="PRINTS" id="PR00119">
    <property type="entry name" value="CATATPASE"/>
</dbReference>
<evidence type="ECO:0000256" key="16">
    <source>
        <dbReference type="ARBA" id="ARBA00023065"/>
    </source>
</evidence>
<feature type="transmembrane region" description="Helical" evidence="21">
    <location>
        <begin position="352"/>
        <end position="375"/>
    </location>
</feature>
<evidence type="ECO:0000256" key="12">
    <source>
        <dbReference type="ARBA" id="ARBA00022842"/>
    </source>
</evidence>
<dbReference type="InterPro" id="IPR036163">
    <property type="entry name" value="HMA_dom_sf"/>
</dbReference>
<dbReference type="InterPro" id="IPR006121">
    <property type="entry name" value="HMA_dom"/>
</dbReference>
<evidence type="ECO:0000256" key="11">
    <source>
        <dbReference type="ARBA" id="ARBA00022840"/>
    </source>
</evidence>
<dbReference type="Gene3D" id="3.40.1110.10">
    <property type="entry name" value="Calcium-transporting ATPase, cytoplasmic domain N"/>
    <property type="match status" value="2"/>
</dbReference>
<feature type="transmembrane region" description="Helical" evidence="21">
    <location>
        <begin position="123"/>
        <end position="145"/>
    </location>
</feature>
<keyword evidence="13" id="KW-1278">Translocase</keyword>